<dbReference type="PANTHER" id="PTHR48111:SF2">
    <property type="entry name" value="RESPONSE REGULATOR SAER"/>
    <property type="match status" value="1"/>
</dbReference>
<evidence type="ECO:0000313" key="11">
    <source>
        <dbReference type="EMBL" id="MBC1330412.1"/>
    </source>
</evidence>
<dbReference type="FunFam" id="1.10.10.10:FF:000018">
    <property type="entry name" value="DNA-binding response regulator ResD"/>
    <property type="match status" value="1"/>
</dbReference>
<dbReference type="InterPro" id="IPR001867">
    <property type="entry name" value="OmpR/PhoB-type_DNA-bd"/>
</dbReference>
<keyword evidence="5 8" id="KW-0238">DNA-binding</keyword>
<dbReference type="Proteomes" id="UP000532866">
    <property type="component" value="Unassembled WGS sequence"/>
</dbReference>
<keyword evidence="3" id="KW-0902">Two-component regulatory system</keyword>
<dbReference type="GO" id="GO:0005829">
    <property type="term" value="C:cytosol"/>
    <property type="evidence" value="ECO:0007669"/>
    <property type="project" value="TreeGrafter"/>
</dbReference>
<dbReference type="RefSeq" id="WP_185367543.1">
    <property type="nucleotide sequence ID" value="NZ_JAARNB010000001.1"/>
</dbReference>
<dbReference type="InterPro" id="IPR036388">
    <property type="entry name" value="WH-like_DNA-bd_sf"/>
</dbReference>
<evidence type="ECO:0000259" key="10">
    <source>
        <dbReference type="PROSITE" id="PS51755"/>
    </source>
</evidence>
<feature type="modified residue" description="4-aspartylphosphate" evidence="7">
    <location>
        <position position="52"/>
    </location>
</feature>
<dbReference type="SMART" id="SM00862">
    <property type="entry name" value="Trans_reg_C"/>
    <property type="match status" value="1"/>
</dbReference>
<dbReference type="SMART" id="SM00448">
    <property type="entry name" value="REC"/>
    <property type="match status" value="1"/>
</dbReference>
<evidence type="ECO:0000256" key="2">
    <source>
        <dbReference type="ARBA" id="ARBA00022553"/>
    </source>
</evidence>
<keyword evidence="4" id="KW-0805">Transcription regulation</keyword>
<evidence type="ECO:0000313" key="15">
    <source>
        <dbReference type="Proteomes" id="UP000544413"/>
    </source>
</evidence>
<evidence type="ECO:0000313" key="13">
    <source>
        <dbReference type="EMBL" id="MBC1614737.1"/>
    </source>
</evidence>
<dbReference type="EMBL" id="JAARSH010000001">
    <property type="protein sequence ID" value="MBC1614737.1"/>
    <property type="molecule type" value="Genomic_DNA"/>
</dbReference>
<dbReference type="CDD" id="cd17574">
    <property type="entry name" value="REC_OmpR"/>
    <property type="match status" value="1"/>
</dbReference>
<name>A0A7X0TKB2_9LIST</name>
<dbReference type="AlphaFoldDB" id="A0A7X0TKB2"/>
<dbReference type="Pfam" id="PF00072">
    <property type="entry name" value="Response_reg"/>
    <property type="match status" value="1"/>
</dbReference>
<dbReference type="InterPro" id="IPR001789">
    <property type="entry name" value="Sig_transdc_resp-reg_receiver"/>
</dbReference>
<evidence type="ECO:0000256" key="4">
    <source>
        <dbReference type="ARBA" id="ARBA00023015"/>
    </source>
</evidence>
<evidence type="ECO:0000256" key="1">
    <source>
        <dbReference type="ARBA" id="ARBA00004496"/>
    </source>
</evidence>
<feature type="domain" description="Response regulatory" evidence="9">
    <location>
        <begin position="3"/>
        <end position="117"/>
    </location>
</feature>
<dbReference type="SUPFAM" id="SSF52172">
    <property type="entry name" value="CheY-like"/>
    <property type="match status" value="1"/>
</dbReference>
<dbReference type="Gene3D" id="3.40.50.2300">
    <property type="match status" value="1"/>
</dbReference>
<dbReference type="Proteomes" id="UP000544413">
    <property type="component" value="Unassembled WGS sequence"/>
</dbReference>
<keyword evidence="6" id="KW-0804">Transcription</keyword>
<proteinExistence type="predicted"/>
<dbReference type="CDD" id="cd00383">
    <property type="entry name" value="trans_reg_C"/>
    <property type="match status" value="1"/>
</dbReference>
<dbReference type="GO" id="GO:0032993">
    <property type="term" value="C:protein-DNA complex"/>
    <property type="evidence" value="ECO:0007669"/>
    <property type="project" value="TreeGrafter"/>
</dbReference>
<evidence type="ECO:0000259" key="9">
    <source>
        <dbReference type="PROSITE" id="PS50110"/>
    </source>
</evidence>
<feature type="DNA-binding region" description="OmpR/PhoB-type" evidence="8">
    <location>
        <begin position="126"/>
        <end position="225"/>
    </location>
</feature>
<sequence length="230" mass="26855">MNTILLVDDEETIIDVCRRYLEKEGFRVLTAHNGEEALRIYDTERVDLMVVDIMMPKMDGHALIMEIQEREKDTPFLYLSALTQEKERLYGLTLGADDYMSKPFSPRELVLRVKNILRRANRFTAPEIVTHGPLFLDKNKRLAVVDGQELELTIKEFDLLWLLASENKRVFSKSELIERIWGYEYDGDANTINVHIHHLREKLQVNGTETMFIKTVWGLGYKFEMVVESS</sequence>
<dbReference type="InterPro" id="IPR011006">
    <property type="entry name" value="CheY-like_superfamily"/>
</dbReference>
<keyword evidence="2 7" id="KW-0597">Phosphoprotein</keyword>
<dbReference type="EMBL" id="JAARPT010000001">
    <property type="protein sequence ID" value="MBC1400204.1"/>
    <property type="molecule type" value="Genomic_DNA"/>
</dbReference>
<feature type="domain" description="OmpR/PhoB-type" evidence="10">
    <location>
        <begin position="126"/>
        <end position="225"/>
    </location>
</feature>
<comment type="subcellular location">
    <subcellularLocation>
        <location evidence="1">Cytoplasm</location>
    </subcellularLocation>
</comment>
<dbReference type="Proteomes" id="UP000574104">
    <property type="component" value="Unassembled WGS sequence"/>
</dbReference>
<dbReference type="PROSITE" id="PS50110">
    <property type="entry name" value="RESPONSE_REGULATORY"/>
    <property type="match status" value="1"/>
</dbReference>
<protein>
    <submittedName>
        <fullName evidence="11">Response regulator transcription factor</fullName>
    </submittedName>
</protein>
<evidence type="ECO:0000256" key="7">
    <source>
        <dbReference type="PROSITE-ProRule" id="PRU00169"/>
    </source>
</evidence>
<organism evidence="11 14">
    <name type="scientific">Listeria booriae</name>
    <dbReference type="NCBI Taxonomy" id="1552123"/>
    <lineage>
        <taxon>Bacteria</taxon>
        <taxon>Bacillati</taxon>
        <taxon>Bacillota</taxon>
        <taxon>Bacilli</taxon>
        <taxon>Bacillales</taxon>
        <taxon>Listeriaceae</taxon>
        <taxon>Listeria</taxon>
    </lineage>
</organism>
<dbReference type="GO" id="GO:0006355">
    <property type="term" value="P:regulation of DNA-templated transcription"/>
    <property type="evidence" value="ECO:0007669"/>
    <property type="project" value="InterPro"/>
</dbReference>
<dbReference type="GO" id="GO:0000156">
    <property type="term" value="F:phosphorelay response regulator activity"/>
    <property type="evidence" value="ECO:0007669"/>
    <property type="project" value="TreeGrafter"/>
</dbReference>
<comment type="caution">
    <text evidence="11">The sequence shown here is derived from an EMBL/GenBank/DDBJ whole genome shotgun (WGS) entry which is preliminary data.</text>
</comment>
<evidence type="ECO:0000313" key="16">
    <source>
        <dbReference type="Proteomes" id="UP000574104"/>
    </source>
</evidence>
<dbReference type="InterPro" id="IPR039420">
    <property type="entry name" value="WalR-like"/>
</dbReference>
<evidence type="ECO:0000256" key="8">
    <source>
        <dbReference type="PROSITE-ProRule" id="PRU01091"/>
    </source>
</evidence>
<dbReference type="PANTHER" id="PTHR48111">
    <property type="entry name" value="REGULATOR OF RPOS"/>
    <property type="match status" value="1"/>
</dbReference>
<evidence type="ECO:0000313" key="14">
    <source>
        <dbReference type="Proteomes" id="UP000532866"/>
    </source>
</evidence>
<evidence type="ECO:0000256" key="6">
    <source>
        <dbReference type="ARBA" id="ARBA00023163"/>
    </source>
</evidence>
<dbReference type="Gene3D" id="1.10.10.10">
    <property type="entry name" value="Winged helix-like DNA-binding domain superfamily/Winged helix DNA-binding domain"/>
    <property type="match status" value="1"/>
</dbReference>
<reference evidence="14 15" key="1">
    <citation type="submission" date="2020-03" db="EMBL/GenBank/DDBJ databases">
        <title>Soil Listeria distribution.</title>
        <authorList>
            <person name="Liao J."/>
            <person name="Wiedmann M."/>
        </authorList>
    </citation>
    <scope>NUCLEOTIDE SEQUENCE [LARGE SCALE GENOMIC DNA]</scope>
    <source>
        <strain evidence="13 16">FSL L7-1299</strain>
        <strain evidence="12 15">FSL L7-1658</strain>
        <strain evidence="11 14">FSL L7-1833</strain>
    </source>
</reference>
<evidence type="ECO:0000313" key="12">
    <source>
        <dbReference type="EMBL" id="MBC1400204.1"/>
    </source>
</evidence>
<accession>A0A7X0TKB2</accession>
<gene>
    <name evidence="11" type="ORF">HB759_00490</name>
    <name evidence="12" type="ORF">HB836_01250</name>
    <name evidence="13" type="ORF">HB904_00905</name>
</gene>
<dbReference type="Gene3D" id="6.10.250.690">
    <property type="match status" value="1"/>
</dbReference>
<dbReference type="Pfam" id="PF00486">
    <property type="entry name" value="Trans_reg_C"/>
    <property type="match status" value="1"/>
</dbReference>
<evidence type="ECO:0000256" key="3">
    <source>
        <dbReference type="ARBA" id="ARBA00023012"/>
    </source>
</evidence>
<dbReference type="EMBL" id="JAAROL010000001">
    <property type="protein sequence ID" value="MBC1330412.1"/>
    <property type="molecule type" value="Genomic_DNA"/>
</dbReference>
<evidence type="ECO:0000256" key="5">
    <source>
        <dbReference type="ARBA" id="ARBA00023125"/>
    </source>
</evidence>
<dbReference type="PROSITE" id="PS51755">
    <property type="entry name" value="OMPR_PHOB"/>
    <property type="match status" value="1"/>
</dbReference>
<dbReference type="GO" id="GO:0000976">
    <property type="term" value="F:transcription cis-regulatory region binding"/>
    <property type="evidence" value="ECO:0007669"/>
    <property type="project" value="TreeGrafter"/>
</dbReference>